<evidence type="ECO:0000259" key="1">
    <source>
        <dbReference type="PROSITE" id="PS50056"/>
    </source>
</evidence>
<dbReference type="PROSITE" id="PS00383">
    <property type="entry name" value="TYR_PHOSPHATASE_1"/>
    <property type="match status" value="1"/>
</dbReference>
<dbReference type="Gene3D" id="3.90.190.10">
    <property type="entry name" value="Protein tyrosine phosphatase superfamily"/>
    <property type="match status" value="1"/>
</dbReference>
<dbReference type="InterPro" id="IPR003595">
    <property type="entry name" value="Tyr_Pase_cat"/>
</dbReference>
<feature type="domain" description="Tyrosine specific protein phosphatases" evidence="1">
    <location>
        <begin position="90"/>
        <end position="154"/>
    </location>
</feature>
<dbReference type="STRING" id="104663.SAMN04488121_101309"/>
<dbReference type="InterPro" id="IPR016130">
    <property type="entry name" value="Tyr_Pase_AS"/>
</dbReference>
<protein>
    <submittedName>
        <fullName evidence="2">Protein-tyrosine phosphatase</fullName>
    </submittedName>
</protein>
<dbReference type="InterPro" id="IPR050561">
    <property type="entry name" value="PTP"/>
</dbReference>
<dbReference type="OrthoDB" id="9806482at2"/>
<accession>A0A1G7H5D7</accession>
<organism evidence="2 3">
    <name type="scientific">Chitinophaga filiformis</name>
    <name type="common">Myxococcus filiformis</name>
    <name type="synonym">Flexibacter filiformis</name>
    <dbReference type="NCBI Taxonomy" id="104663"/>
    <lineage>
        <taxon>Bacteria</taxon>
        <taxon>Pseudomonadati</taxon>
        <taxon>Bacteroidota</taxon>
        <taxon>Chitinophagia</taxon>
        <taxon>Chitinophagales</taxon>
        <taxon>Chitinophagaceae</taxon>
        <taxon>Chitinophaga</taxon>
    </lineage>
</organism>
<dbReference type="SUPFAM" id="SSF52799">
    <property type="entry name" value="(Phosphotyrosine protein) phosphatases II"/>
    <property type="match status" value="1"/>
</dbReference>
<evidence type="ECO:0000313" key="2">
    <source>
        <dbReference type="EMBL" id="SDE95484.1"/>
    </source>
</evidence>
<dbReference type="FunFam" id="3.90.190.10:FF:000157">
    <property type="entry name" value="Protein-tyrosine phosphatase"/>
    <property type="match status" value="1"/>
</dbReference>
<gene>
    <name evidence="2" type="ORF">SAMN04488121_101309</name>
</gene>
<reference evidence="2 3" key="1">
    <citation type="submission" date="2016-10" db="EMBL/GenBank/DDBJ databases">
        <authorList>
            <person name="de Groot N.N."/>
        </authorList>
    </citation>
    <scope>NUCLEOTIDE SEQUENCE [LARGE SCALE GENOMIC DNA]</scope>
    <source>
        <strain evidence="2 3">DSM 527</strain>
    </source>
</reference>
<dbReference type="PANTHER" id="PTHR23339">
    <property type="entry name" value="TYROSINE SPECIFIC PROTEIN PHOSPHATASE AND DUAL SPECIFICITY PROTEIN PHOSPHATASE"/>
    <property type="match status" value="1"/>
</dbReference>
<proteinExistence type="predicted"/>
<evidence type="ECO:0000313" key="3">
    <source>
        <dbReference type="Proteomes" id="UP000199045"/>
    </source>
</evidence>
<dbReference type="RefSeq" id="WP_089828470.1">
    <property type="nucleotide sequence ID" value="NZ_FNBN01000001.1"/>
</dbReference>
<dbReference type="Proteomes" id="UP000199045">
    <property type="component" value="Unassembled WGS sequence"/>
</dbReference>
<sequence length="166" mass="19285">MATRIYWVYKFENSAQLGIMSRPRGNEWLEEEILSVKKQGAKVIISLLEKDEIRELGLERQPAICTKHEMAYLHFPIPDRSIPDEDKNLHNFLAQVKKRLDQGDCTVVHCRMGIGRSSIITGCLMVQDGYKPEEVFSHISKVRGLKVPDTDEQEEWLKRISRTFKK</sequence>
<dbReference type="InterPro" id="IPR000387">
    <property type="entry name" value="Tyr_Pase_dom"/>
</dbReference>
<dbReference type="EMBL" id="FNBN01000001">
    <property type="protein sequence ID" value="SDE95484.1"/>
    <property type="molecule type" value="Genomic_DNA"/>
</dbReference>
<dbReference type="SMART" id="SM00404">
    <property type="entry name" value="PTPc_motif"/>
    <property type="match status" value="1"/>
</dbReference>
<dbReference type="Pfam" id="PF22785">
    <property type="entry name" value="Tc-R-P"/>
    <property type="match status" value="1"/>
</dbReference>
<dbReference type="InterPro" id="IPR029021">
    <property type="entry name" value="Prot-tyrosine_phosphatase-like"/>
</dbReference>
<dbReference type="PROSITE" id="PS50056">
    <property type="entry name" value="TYR_PHOSPHATASE_2"/>
    <property type="match status" value="1"/>
</dbReference>
<dbReference type="AlphaFoldDB" id="A0A1G7H5D7"/>
<name>A0A1G7H5D7_CHIFI</name>